<organism evidence="1 2">
    <name type="scientific">Prosthecobacter algae</name>
    <dbReference type="NCBI Taxonomy" id="1144682"/>
    <lineage>
        <taxon>Bacteria</taxon>
        <taxon>Pseudomonadati</taxon>
        <taxon>Verrucomicrobiota</taxon>
        <taxon>Verrucomicrobiia</taxon>
        <taxon>Verrucomicrobiales</taxon>
        <taxon>Verrucomicrobiaceae</taxon>
        <taxon>Prosthecobacter</taxon>
    </lineage>
</organism>
<dbReference type="Proteomes" id="UP001499852">
    <property type="component" value="Unassembled WGS sequence"/>
</dbReference>
<protein>
    <submittedName>
        <fullName evidence="1">Uncharacterized protein</fullName>
    </submittedName>
</protein>
<accession>A0ABP9PBT0</accession>
<evidence type="ECO:0000313" key="1">
    <source>
        <dbReference type="EMBL" id="GAA5142502.1"/>
    </source>
</evidence>
<keyword evidence="2" id="KW-1185">Reference proteome</keyword>
<reference evidence="2" key="1">
    <citation type="journal article" date="2019" name="Int. J. Syst. Evol. Microbiol.">
        <title>The Global Catalogue of Microorganisms (GCM) 10K type strain sequencing project: providing services to taxonomists for standard genome sequencing and annotation.</title>
        <authorList>
            <consortium name="The Broad Institute Genomics Platform"/>
            <consortium name="The Broad Institute Genome Sequencing Center for Infectious Disease"/>
            <person name="Wu L."/>
            <person name="Ma J."/>
        </authorList>
    </citation>
    <scope>NUCLEOTIDE SEQUENCE [LARGE SCALE GENOMIC DNA]</scope>
    <source>
        <strain evidence="2">JCM 18053</strain>
    </source>
</reference>
<dbReference type="EMBL" id="BAABIA010000005">
    <property type="protein sequence ID" value="GAA5142502.1"/>
    <property type="molecule type" value="Genomic_DNA"/>
</dbReference>
<sequence length="54" mass="5633">MNLLVALLDVAIVFHPAEDDSNALVHQSAFIAGNRDVLGGTIDMGLQSSLVNGL</sequence>
<gene>
    <name evidence="1" type="ORF">GCM10023213_28590</name>
</gene>
<name>A0ABP9PBT0_9BACT</name>
<comment type="caution">
    <text evidence="1">The sequence shown here is derived from an EMBL/GenBank/DDBJ whole genome shotgun (WGS) entry which is preliminary data.</text>
</comment>
<evidence type="ECO:0000313" key="2">
    <source>
        <dbReference type="Proteomes" id="UP001499852"/>
    </source>
</evidence>
<proteinExistence type="predicted"/>